<protein>
    <submittedName>
        <fullName evidence="3">Uncharacterized protein</fullName>
    </submittedName>
</protein>
<accession>A0A3A5MB61</accession>
<keyword evidence="4" id="KW-1185">Reference proteome</keyword>
<evidence type="ECO:0000313" key="3">
    <source>
        <dbReference type="EMBL" id="RJT77792.1"/>
    </source>
</evidence>
<gene>
    <name evidence="3" type="ORF">D6T63_14695</name>
</gene>
<feature type="chain" id="PRO_5038924747" evidence="2">
    <location>
        <begin position="24"/>
        <end position="218"/>
    </location>
</feature>
<comment type="caution">
    <text evidence="3">The sequence shown here is derived from an EMBL/GenBank/DDBJ whole genome shotgun (WGS) entry which is preliminary data.</text>
</comment>
<organism evidence="3 4">
    <name type="scientific">Arthrobacter cheniae</name>
    <dbReference type="NCBI Taxonomy" id="1258888"/>
    <lineage>
        <taxon>Bacteria</taxon>
        <taxon>Bacillati</taxon>
        <taxon>Actinomycetota</taxon>
        <taxon>Actinomycetes</taxon>
        <taxon>Micrococcales</taxon>
        <taxon>Micrococcaceae</taxon>
        <taxon>Arthrobacter</taxon>
    </lineage>
</organism>
<dbReference type="Proteomes" id="UP000272560">
    <property type="component" value="Unassembled WGS sequence"/>
</dbReference>
<reference evidence="3 4" key="1">
    <citation type="submission" date="2018-09" db="EMBL/GenBank/DDBJ databases">
        <title>Novel species of Arthrobacter.</title>
        <authorList>
            <person name="Liu Q."/>
            <person name="Xin Y.-H."/>
        </authorList>
    </citation>
    <scope>NUCLEOTIDE SEQUENCE [LARGE SCALE GENOMIC DNA]</scope>
    <source>
        <strain evidence="3 4">Hz2</strain>
    </source>
</reference>
<dbReference type="PROSITE" id="PS51257">
    <property type="entry name" value="PROKAR_LIPOPROTEIN"/>
    <property type="match status" value="1"/>
</dbReference>
<dbReference type="AlphaFoldDB" id="A0A3A5MB61"/>
<feature type="region of interest" description="Disordered" evidence="1">
    <location>
        <begin position="25"/>
        <end position="53"/>
    </location>
</feature>
<evidence type="ECO:0000313" key="4">
    <source>
        <dbReference type="Proteomes" id="UP000272560"/>
    </source>
</evidence>
<proteinExistence type="predicted"/>
<name>A0A3A5MB61_9MICC</name>
<feature type="signal peptide" evidence="2">
    <location>
        <begin position="1"/>
        <end position="23"/>
    </location>
</feature>
<keyword evidence="2" id="KW-0732">Signal</keyword>
<dbReference type="RefSeq" id="WP_120149809.1">
    <property type="nucleotide sequence ID" value="NZ_QZVT01000008.1"/>
</dbReference>
<dbReference type="OrthoDB" id="5178481at2"/>
<evidence type="ECO:0000256" key="1">
    <source>
        <dbReference type="SAM" id="MobiDB-lite"/>
    </source>
</evidence>
<evidence type="ECO:0000256" key="2">
    <source>
        <dbReference type="SAM" id="SignalP"/>
    </source>
</evidence>
<dbReference type="EMBL" id="QZVT01000008">
    <property type="protein sequence ID" value="RJT77792.1"/>
    <property type="molecule type" value="Genomic_DNA"/>
</dbReference>
<sequence length="218" mass="22143">MTWSTRVGIVALTAVLLAACATPGDPGGEPDATPGVSPAASPSQTPAAPAGEFSAPAADGVMIGQGTVLQVGGAAPQFCLGGIAESYPPQCTGPEIADWDWAQAQQSETASDVTWGAYAATGTWNGTVFTRTGVPIPLALYDTVPLEDPLAGRQGSTGRQDLDRILQEIGVGEQLVASGVRSGFVTVTVVYDDGSIQAHMDAEYGPDVVVVLSALRSA</sequence>
<feature type="compositionally biased region" description="Low complexity" evidence="1">
    <location>
        <begin position="37"/>
        <end position="53"/>
    </location>
</feature>